<comment type="similarity">
    <text evidence="6">Belongs to the bacterial ring-hydroxylating dioxygenase ferredoxin component family.</text>
</comment>
<keyword evidence="1" id="KW-0001">2Fe-2S</keyword>
<keyword evidence="2" id="KW-0479">Metal-binding</keyword>
<dbReference type="AlphaFoldDB" id="A0A2S8SUV6"/>
<dbReference type="GO" id="GO:0051537">
    <property type="term" value="F:2 iron, 2 sulfur cluster binding"/>
    <property type="evidence" value="ECO:0007669"/>
    <property type="project" value="UniProtKB-KW"/>
</dbReference>
<organism evidence="8 9">
    <name type="scientific">Abditibacterium utsteinense</name>
    <dbReference type="NCBI Taxonomy" id="1960156"/>
    <lineage>
        <taxon>Bacteria</taxon>
        <taxon>Pseudomonadati</taxon>
        <taxon>Abditibacteriota</taxon>
        <taxon>Abditibacteriia</taxon>
        <taxon>Abditibacteriales</taxon>
        <taxon>Abditibacteriaceae</taxon>
        <taxon>Abditibacterium</taxon>
    </lineage>
</organism>
<dbReference type="InterPro" id="IPR036922">
    <property type="entry name" value="Rieske_2Fe-2S_sf"/>
</dbReference>
<dbReference type="RefSeq" id="WP_105482951.1">
    <property type="nucleotide sequence ID" value="NZ_NIGF01000004.1"/>
</dbReference>
<dbReference type="FunCoup" id="A0A2S8SUV6">
    <property type="interactions" value="34"/>
</dbReference>
<reference evidence="8 9" key="1">
    <citation type="journal article" date="2018" name="Syst. Appl. Microbiol.">
        <title>Abditibacterium utsteinense sp. nov., the first cultivated member of candidate phylum FBP, isolated from ice-free Antarctic soil samples.</title>
        <authorList>
            <person name="Tahon G."/>
            <person name="Tytgat B."/>
            <person name="Lebbe L."/>
            <person name="Carlier A."/>
            <person name="Willems A."/>
        </authorList>
    </citation>
    <scope>NUCLEOTIDE SEQUENCE [LARGE SCALE GENOMIC DNA]</scope>
    <source>
        <strain evidence="8 9">LMG 29911</strain>
    </source>
</reference>
<gene>
    <name evidence="8" type="ORF">B1R32_10465</name>
</gene>
<protein>
    <submittedName>
        <fullName evidence="8">Assimilatory nitrite reductase (NAD(P)H) small subunit</fullName>
    </submittedName>
</protein>
<dbReference type="PANTHER" id="PTHR21496:SF0">
    <property type="entry name" value="RIESKE DOMAIN-CONTAINING PROTEIN"/>
    <property type="match status" value="1"/>
</dbReference>
<keyword evidence="9" id="KW-1185">Reference proteome</keyword>
<evidence type="ECO:0000256" key="6">
    <source>
        <dbReference type="ARBA" id="ARBA00038001"/>
    </source>
</evidence>
<evidence type="ECO:0000256" key="1">
    <source>
        <dbReference type="ARBA" id="ARBA00022714"/>
    </source>
</evidence>
<dbReference type="EMBL" id="NIGF01000004">
    <property type="protein sequence ID" value="PQV64572.1"/>
    <property type="molecule type" value="Genomic_DNA"/>
</dbReference>
<evidence type="ECO:0000256" key="3">
    <source>
        <dbReference type="ARBA" id="ARBA00023004"/>
    </source>
</evidence>
<dbReference type="Gene3D" id="2.102.10.10">
    <property type="entry name" value="Rieske [2Fe-2S] iron-sulphur domain"/>
    <property type="match status" value="1"/>
</dbReference>
<accession>A0A2S8SUV6</accession>
<dbReference type="Proteomes" id="UP000237684">
    <property type="component" value="Unassembled WGS sequence"/>
</dbReference>
<dbReference type="PANTHER" id="PTHR21496">
    <property type="entry name" value="FERREDOXIN-RELATED"/>
    <property type="match status" value="1"/>
</dbReference>
<keyword evidence="4" id="KW-0411">Iron-sulfur</keyword>
<dbReference type="InParanoid" id="A0A2S8SUV6"/>
<evidence type="ECO:0000313" key="8">
    <source>
        <dbReference type="EMBL" id="PQV64572.1"/>
    </source>
</evidence>
<keyword evidence="3" id="KW-0408">Iron</keyword>
<proteinExistence type="inferred from homology"/>
<dbReference type="PROSITE" id="PS51296">
    <property type="entry name" value="RIESKE"/>
    <property type="match status" value="1"/>
</dbReference>
<dbReference type="GO" id="GO:0046872">
    <property type="term" value="F:metal ion binding"/>
    <property type="evidence" value="ECO:0007669"/>
    <property type="project" value="UniProtKB-KW"/>
</dbReference>
<comment type="caution">
    <text evidence="8">The sequence shown here is derived from an EMBL/GenBank/DDBJ whole genome shotgun (WGS) entry which is preliminary data.</text>
</comment>
<evidence type="ECO:0000256" key="4">
    <source>
        <dbReference type="ARBA" id="ARBA00023014"/>
    </source>
</evidence>
<dbReference type="SUPFAM" id="SSF50022">
    <property type="entry name" value="ISP domain"/>
    <property type="match status" value="1"/>
</dbReference>
<name>A0A2S8SUV6_9BACT</name>
<dbReference type="OrthoDB" id="7809559at2"/>
<dbReference type="InterPro" id="IPR017941">
    <property type="entry name" value="Rieske_2Fe-2S"/>
</dbReference>
<sequence length="102" mass="10988">MKLKTVGPLETLPDREGYLFRSGAYEIALFRSGESVSALENGCPHAGASLCSGFSDGKIVVCPWHGWEFEIESGKGLSVEGIDAETFRVVVEDGIVKVELPD</sequence>
<evidence type="ECO:0000256" key="2">
    <source>
        <dbReference type="ARBA" id="ARBA00022723"/>
    </source>
</evidence>
<evidence type="ECO:0000313" key="9">
    <source>
        <dbReference type="Proteomes" id="UP000237684"/>
    </source>
</evidence>
<evidence type="ECO:0000256" key="5">
    <source>
        <dbReference type="ARBA" id="ARBA00034078"/>
    </source>
</evidence>
<feature type="domain" description="Rieske" evidence="7">
    <location>
        <begin position="3"/>
        <end position="98"/>
    </location>
</feature>
<evidence type="ECO:0000259" key="7">
    <source>
        <dbReference type="PROSITE" id="PS51296"/>
    </source>
</evidence>
<comment type="cofactor">
    <cofactor evidence="5">
        <name>[2Fe-2S] cluster</name>
        <dbReference type="ChEBI" id="CHEBI:190135"/>
    </cofactor>
</comment>
<dbReference type="Pfam" id="PF00355">
    <property type="entry name" value="Rieske"/>
    <property type="match status" value="1"/>
</dbReference>